<dbReference type="GO" id="GO:0003676">
    <property type="term" value="F:nucleic acid binding"/>
    <property type="evidence" value="ECO:0007669"/>
    <property type="project" value="InterPro"/>
</dbReference>
<dbReference type="GO" id="GO:0005524">
    <property type="term" value="F:ATP binding"/>
    <property type="evidence" value="ECO:0007669"/>
    <property type="project" value="UniProtKB-KW"/>
</dbReference>
<feature type="domain" description="Retrovirus-related Pol polyprotein from transposon TNT 1-94-like beta-barrel" evidence="8">
    <location>
        <begin position="186"/>
        <end position="227"/>
    </location>
</feature>
<evidence type="ECO:0000256" key="3">
    <source>
        <dbReference type="ARBA" id="ARBA00022741"/>
    </source>
</evidence>
<accession>A0A8J5HMX5</accession>
<evidence type="ECO:0000256" key="5">
    <source>
        <dbReference type="ARBA" id="ARBA00022840"/>
    </source>
</evidence>
<dbReference type="InterPro" id="IPR036397">
    <property type="entry name" value="RNaseH_sf"/>
</dbReference>
<dbReference type="Gene3D" id="1.10.510.10">
    <property type="entry name" value="Transferase(Phosphotransferase) domain 1"/>
    <property type="match status" value="1"/>
</dbReference>
<dbReference type="SUPFAM" id="SSF56112">
    <property type="entry name" value="Protein kinase-like (PK-like)"/>
    <property type="match status" value="1"/>
</dbReference>
<dbReference type="InterPro" id="IPR054722">
    <property type="entry name" value="PolX-like_BBD"/>
</dbReference>
<evidence type="ECO:0000259" key="7">
    <source>
        <dbReference type="Pfam" id="PF07714"/>
    </source>
</evidence>
<feature type="region of interest" description="Disordered" evidence="6">
    <location>
        <begin position="323"/>
        <end position="376"/>
    </location>
</feature>
<dbReference type="PANTHER" id="PTHR27002">
    <property type="entry name" value="RECEPTOR-LIKE SERINE/THREONINE-PROTEIN KINASE SD1-8"/>
    <property type="match status" value="1"/>
</dbReference>
<reference evidence="10 11" key="1">
    <citation type="submission" date="2020-08" db="EMBL/GenBank/DDBJ databases">
        <title>Plant Genome Project.</title>
        <authorList>
            <person name="Zhang R.-G."/>
        </authorList>
    </citation>
    <scope>NUCLEOTIDE SEQUENCE [LARGE SCALE GENOMIC DNA]</scope>
    <source>
        <tissue evidence="10">Rhizome</tissue>
    </source>
</reference>
<evidence type="ECO:0000259" key="8">
    <source>
        <dbReference type="Pfam" id="PF22936"/>
    </source>
</evidence>
<dbReference type="Pfam" id="PF22936">
    <property type="entry name" value="Pol_BBD"/>
    <property type="match status" value="1"/>
</dbReference>
<evidence type="ECO:0000256" key="2">
    <source>
        <dbReference type="ARBA" id="ARBA00022679"/>
    </source>
</evidence>
<keyword evidence="1" id="KW-0723">Serine/threonine-protein kinase</keyword>
<dbReference type="Pfam" id="PF25597">
    <property type="entry name" value="SH3_retrovirus"/>
    <property type="match status" value="1"/>
</dbReference>
<feature type="compositionally biased region" description="Polar residues" evidence="6">
    <location>
        <begin position="366"/>
        <end position="376"/>
    </location>
</feature>
<evidence type="ECO:0000256" key="6">
    <source>
        <dbReference type="SAM" id="MobiDB-lite"/>
    </source>
</evidence>
<comment type="caution">
    <text evidence="10">The sequence shown here is derived from an EMBL/GenBank/DDBJ whole genome shotgun (WGS) entry which is preliminary data.</text>
</comment>
<protein>
    <submittedName>
        <fullName evidence="10">Uncharacterized protein</fullName>
    </submittedName>
</protein>
<evidence type="ECO:0000256" key="1">
    <source>
        <dbReference type="ARBA" id="ARBA00022527"/>
    </source>
</evidence>
<keyword evidence="5" id="KW-0067">ATP-binding</keyword>
<dbReference type="GO" id="GO:0004674">
    <property type="term" value="F:protein serine/threonine kinase activity"/>
    <property type="evidence" value="ECO:0007669"/>
    <property type="project" value="UniProtKB-KW"/>
</dbReference>
<proteinExistence type="predicted"/>
<dbReference type="Pfam" id="PF14223">
    <property type="entry name" value="Retrotran_gag_2"/>
    <property type="match status" value="1"/>
</dbReference>
<dbReference type="AlphaFoldDB" id="A0A8J5HMX5"/>
<feature type="domain" description="Retroviral polymerase SH3-like" evidence="9">
    <location>
        <begin position="263"/>
        <end position="293"/>
    </location>
</feature>
<dbReference type="GO" id="GO:0005886">
    <property type="term" value="C:plasma membrane"/>
    <property type="evidence" value="ECO:0007669"/>
    <property type="project" value="TreeGrafter"/>
</dbReference>
<dbReference type="Proteomes" id="UP000734854">
    <property type="component" value="Unassembled WGS sequence"/>
</dbReference>
<organism evidence="10 11">
    <name type="scientific">Zingiber officinale</name>
    <name type="common">Ginger</name>
    <name type="synonym">Amomum zingiber</name>
    <dbReference type="NCBI Taxonomy" id="94328"/>
    <lineage>
        <taxon>Eukaryota</taxon>
        <taxon>Viridiplantae</taxon>
        <taxon>Streptophyta</taxon>
        <taxon>Embryophyta</taxon>
        <taxon>Tracheophyta</taxon>
        <taxon>Spermatophyta</taxon>
        <taxon>Magnoliopsida</taxon>
        <taxon>Liliopsida</taxon>
        <taxon>Zingiberales</taxon>
        <taxon>Zingiberaceae</taxon>
        <taxon>Zingiber</taxon>
    </lineage>
</organism>
<dbReference type="InterPro" id="IPR012337">
    <property type="entry name" value="RNaseH-like_sf"/>
</dbReference>
<dbReference type="InterPro" id="IPR057670">
    <property type="entry name" value="SH3_retrovirus"/>
</dbReference>
<evidence type="ECO:0000259" key="9">
    <source>
        <dbReference type="Pfam" id="PF25597"/>
    </source>
</evidence>
<keyword evidence="4" id="KW-0418">Kinase</keyword>
<gene>
    <name evidence="10" type="ORF">ZIOFF_011166</name>
</gene>
<feature type="compositionally biased region" description="Polar residues" evidence="6">
    <location>
        <begin position="341"/>
        <end position="354"/>
    </location>
</feature>
<dbReference type="SUPFAM" id="SSF53098">
    <property type="entry name" value="Ribonuclease H-like"/>
    <property type="match status" value="1"/>
</dbReference>
<evidence type="ECO:0000313" key="11">
    <source>
        <dbReference type="Proteomes" id="UP000734854"/>
    </source>
</evidence>
<dbReference type="InterPro" id="IPR011009">
    <property type="entry name" value="Kinase-like_dom_sf"/>
</dbReference>
<dbReference type="Pfam" id="PF07714">
    <property type="entry name" value="PK_Tyr_Ser-Thr"/>
    <property type="match status" value="1"/>
</dbReference>
<dbReference type="EMBL" id="JACMSC010000003">
    <property type="protein sequence ID" value="KAG6528974.1"/>
    <property type="molecule type" value="Genomic_DNA"/>
</dbReference>
<keyword evidence="3" id="KW-0547">Nucleotide-binding</keyword>
<keyword evidence="11" id="KW-1185">Reference proteome</keyword>
<feature type="domain" description="Serine-threonine/tyrosine-protein kinase catalytic" evidence="7">
    <location>
        <begin position="658"/>
        <end position="707"/>
    </location>
</feature>
<evidence type="ECO:0000256" key="4">
    <source>
        <dbReference type="ARBA" id="ARBA00022777"/>
    </source>
</evidence>
<dbReference type="InterPro" id="IPR001245">
    <property type="entry name" value="Ser-Thr/Tyr_kinase_cat_dom"/>
</dbReference>
<evidence type="ECO:0000313" key="10">
    <source>
        <dbReference type="EMBL" id="KAG6528974.1"/>
    </source>
</evidence>
<dbReference type="Gene3D" id="3.30.420.10">
    <property type="entry name" value="Ribonuclease H-like superfamily/Ribonuclease H"/>
    <property type="match status" value="1"/>
</dbReference>
<name>A0A8J5HMX5_ZINOF</name>
<keyword evidence="2" id="KW-0808">Transferase</keyword>
<sequence>MESYLQSQNLWEVVGGSEVMQPAEDANDILRKWKIKAGKAMFALKITIEEEMLEHIRDAKTPKEVWDTFATLFSKKNDARLQLLKNELLATGQRDKTIAQYFPQEYRGFVAAIQGWPTQSSLLEFENLLAGQEAMAKQMGEISLKGEEEALYTNKSDWDAEALFAAEENEVAFTTMSDKINYKNDWIVDSGCSNHMTGDKEKLQNLFEYKGARMVMTTNNSRLPIAHIVKEPLELVHSDVFGPVKQPSIDGMRYMVTFIDDFSSQRKGWKCCDPTSGRCYTSRNVVFDEASSWWNPVKEVLSDSKDLEDKLQQKMGEYIVQLQPSSDESRDPNDNDIEQGVAQSPWQTGIYQQPNEEERPSEMEESTPQSQLRSRGSSLGIVRSLEAIKLQAWTLDFIVSVAIQRLSTTEVRSGGAGNHSKFTVLPQAELGTHCPSQQLNNMQAPKSVSRTLMDAVNQQVRHTQGQEINSLTALQTDIIMSAHGNSTPDQEQFWKEARTGRGHQRSKQKGKTVSTGADNTIGIAEKNKQTALQGLQSKQLSIEELKAQHMGKMAKLDSHRFTMTNQNASLCQNPKLSLQTISETGTLQCKFQIQQHLQLQMQIRDTGSAKTLGSQSSYDLHTIKLATNDFSNENKLREGSIARWIKDFRQEMATYLSQGPNEFHNELSLIAKLQHRNLVRLLGSYIERDGRLIILEYMENKSLDAFLFG</sequence>
<dbReference type="PANTHER" id="PTHR27002:SF181">
    <property type="entry name" value="RECEPTOR-LIKE SERINE_THREONINE-PROTEIN KINASE"/>
    <property type="match status" value="1"/>
</dbReference>